<evidence type="ECO:0000256" key="6">
    <source>
        <dbReference type="ARBA" id="ARBA00023277"/>
    </source>
</evidence>
<dbReference type="Gene3D" id="3.40.50.10840">
    <property type="entry name" value="Putative sugar-binding, N-terminal domain"/>
    <property type="match status" value="1"/>
</dbReference>
<evidence type="ECO:0000256" key="4">
    <source>
        <dbReference type="ARBA" id="ARBA00022777"/>
    </source>
</evidence>
<dbReference type="Pfam" id="PF17042">
    <property type="entry name" value="NBD_C"/>
    <property type="match status" value="1"/>
</dbReference>
<dbReference type="InterPro" id="IPR010737">
    <property type="entry name" value="4-carb_acid_sugar_kinase_N"/>
</dbReference>
<dbReference type="GO" id="GO:0016301">
    <property type="term" value="F:kinase activity"/>
    <property type="evidence" value="ECO:0007669"/>
    <property type="project" value="UniProtKB-KW"/>
</dbReference>
<keyword evidence="3" id="KW-0547">Nucleotide-binding</keyword>
<evidence type="ECO:0000259" key="8">
    <source>
        <dbReference type="Pfam" id="PF17042"/>
    </source>
</evidence>
<dbReference type="Pfam" id="PF07005">
    <property type="entry name" value="SBD_N"/>
    <property type="match status" value="1"/>
</dbReference>
<proteinExistence type="inferred from homology"/>
<keyword evidence="10" id="KW-1185">Reference proteome</keyword>
<dbReference type="EMBL" id="CP117880">
    <property type="protein sequence ID" value="WDF69086.1"/>
    <property type="molecule type" value="Genomic_DNA"/>
</dbReference>
<evidence type="ECO:0000256" key="1">
    <source>
        <dbReference type="ARBA" id="ARBA00005715"/>
    </source>
</evidence>
<name>A0ABY7WKV7_9SPHI</name>
<evidence type="ECO:0000256" key="5">
    <source>
        <dbReference type="ARBA" id="ARBA00022840"/>
    </source>
</evidence>
<evidence type="ECO:0000313" key="10">
    <source>
        <dbReference type="Proteomes" id="UP001221558"/>
    </source>
</evidence>
<dbReference type="RefSeq" id="WP_274267814.1">
    <property type="nucleotide sequence ID" value="NZ_CP117880.1"/>
</dbReference>
<accession>A0ABY7WKV7</accession>
<evidence type="ECO:0000256" key="2">
    <source>
        <dbReference type="ARBA" id="ARBA00022679"/>
    </source>
</evidence>
<evidence type="ECO:0000259" key="7">
    <source>
        <dbReference type="Pfam" id="PF07005"/>
    </source>
</evidence>
<gene>
    <name evidence="9" type="ORF">PQ465_01605</name>
</gene>
<organism evidence="9 10">
    <name type="scientific">Sphingobacterium oryzagri</name>
    <dbReference type="NCBI Taxonomy" id="3025669"/>
    <lineage>
        <taxon>Bacteria</taxon>
        <taxon>Pseudomonadati</taxon>
        <taxon>Bacteroidota</taxon>
        <taxon>Sphingobacteriia</taxon>
        <taxon>Sphingobacteriales</taxon>
        <taxon>Sphingobacteriaceae</taxon>
        <taxon>Sphingobacterium</taxon>
    </lineage>
</organism>
<comment type="similarity">
    <text evidence="1">Belongs to the four-carbon acid sugar kinase family.</text>
</comment>
<dbReference type="InterPro" id="IPR037051">
    <property type="entry name" value="4-carb_acid_sugar_kinase_N_sf"/>
</dbReference>
<dbReference type="InterPro" id="IPR031475">
    <property type="entry name" value="NBD_C"/>
</dbReference>
<evidence type="ECO:0000256" key="3">
    <source>
        <dbReference type="ARBA" id="ARBA00022741"/>
    </source>
</evidence>
<dbReference type="SUPFAM" id="SSF142764">
    <property type="entry name" value="YgbK-like"/>
    <property type="match status" value="1"/>
</dbReference>
<evidence type="ECO:0000313" key="9">
    <source>
        <dbReference type="EMBL" id="WDF69086.1"/>
    </source>
</evidence>
<reference evidence="9 10" key="1">
    <citation type="submission" date="2023-02" db="EMBL/GenBank/DDBJ databases">
        <title>Genome sequence of Sphingobacterium sp. KACC 22765.</title>
        <authorList>
            <person name="Kim S."/>
            <person name="Heo J."/>
            <person name="Kwon S.-W."/>
        </authorList>
    </citation>
    <scope>NUCLEOTIDE SEQUENCE [LARGE SCALE GENOMIC DNA]</scope>
    <source>
        <strain evidence="9 10">KACC 22765</strain>
    </source>
</reference>
<feature type="domain" description="Four-carbon acid sugar kinase N-terminal" evidence="7">
    <location>
        <begin position="6"/>
        <end position="159"/>
    </location>
</feature>
<feature type="domain" description="Four-carbon acid sugar kinase nucleotide binding" evidence="8">
    <location>
        <begin position="285"/>
        <end position="361"/>
    </location>
</feature>
<protein>
    <submittedName>
        <fullName evidence="9">Four-carbon acid sugar kinase family protein</fullName>
    </submittedName>
</protein>
<dbReference type="Proteomes" id="UP001221558">
    <property type="component" value="Chromosome"/>
</dbReference>
<keyword evidence="6" id="KW-0119">Carbohydrate metabolism</keyword>
<keyword evidence="2" id="KW-0808">Transferase</keyword>
<dbReference type="InterPro" id="IPR042213">
    <property type="entry name" value="NBD_C_sf"/>
</dbReference>
<keyword evidence="5" id="KW-0067">ATP-binding</keyword>
<keyword evidence="4 9" id="KW-0418">Kinase</keyword>
<sequence length="371" mass="41146">MNKGSILVIADDLTGAAELGGIAVRYGLSTQIMQNLDLTSTAQVQILNTNTRSLKIDEAMATLGRIFANTTMQDWAWIYLKFDSALRGHIKEELLFYQAILGMTRIFFCPINPNLRRVIKGDEYLIDNQPIAETAFAHDPEFPVRTSKLRDMLGSNQWSLVETVAQVTEENKHIIPAVASWEELDSWGRYISSADLCSGAAAFFEVLLRNRLESAGMAEKIAFSLQRPILYVCGSNHTQSVERVAQLDADTLVFWQRAGREWAIAQQLLGVLRTKGLAVFAIEESVVASAREIRESMARALALLAEDVALAELVIEGGATAQAVLNALDIAILQPVLEYGPGVIRCQVPDRELMVTLKPGSYPWTEELWTF</sequence>
<dbReference type="Gene3D" id="3.40.980.20">
    <property type="entry name" value="Four-carbon acid sugar kinase, nucleotide binding domain"/>
    <property type="match status" value="1"/>
</dbReference>